<dbReference type="Proteomes" id="UP001499882">
    <property type="component" value="Unassembled WGS sequence"/>
</dbReference>
<protein>
    <recommendedName>
        <fullName evidence="5">Bacterial Ig-like domain-containing protein</fullName>
    </recommendedName>
</protein>
<feature type="chain" id="PRO_5046498562" description="Bacterial Ig-like domain-containing protein" evidence="2">
    <location>
        <begin position="29"/>
        <end position="137"/>
    </location>
</feature>
<name>A0ABP8YW60_9ACTN</name>
<comment type="caution">
    <text evidence="3">The sequence shown here is derived from an EMBL/GenBank/DDBJ whole genome shotgun (WGS) entry which is preliminary data.</text>
</comment>
<reference evidence="4" key="1">
    <citation type="journal article" date="2019" name="Int. J. Syst. Evol. Microbiol.">
        <title>The Global Catalogue of Microorganisms (GCM) 10K type strain sequencing project: providing services to taxonomists for standard genome sequencing and annotation.</title>
        <authorList>
            <consortium name="The Broad Institute Genomics Platform"/>
            <consortium name="The Broad Institute Genome Sequencing Center for Infectious Disease"/>
            <person name="Wu L."/>
            <person name="Ma J."/>
        </authorList>
    </citation>
    <scope>NUCLEOTIDE SEQUENCE [LARGE SCALE GENOMIC DNA]</scope>
    <source>
        <strain evidence="4">JCM 18532</strain>
    </source>
</reference>
<evidence type="ECO:0000256" key="1">
    <source>
        <dbReference type="SAM" id="MobiDB-lite"/>
    </source>
</evidence>
<sequence length="137" mass="14418">MKKLISGLIAAFLLSAGFVAVSAETASAACKPSQYTPCPSSTTKAAGAKTVRQGQKPKTAITVRTAGNVKAKGTVLVTYKGPGVNKTIRVNYNGKPIKVTGPALKKPGKYTVTVVFKGDNTKDSKSSYKITVKKKRR</sequence>
<dbReference type="RefSeq" id="WP_345527189.1">
    <property type="nucleotide sequence ID" value="NZ_BAABKN010000015.1"/>
</dbReference>
<evidence type="ECO:0000256" key="2">
    <source>
        <dbReference type="SAM" id="SignalP"/>
    </source>
</evidence>
<keyword evidence="2" id="KW-0732">Signal</keyword>
<evidence type="ECO:0000313" key="3">
    <source>
        <dbReference type="EMBL" id="GAA4740156.1"/>
    </source>
</evidence>
<feature type="region of interest" description="Disordered" evidence="1">
    <location>
        <begin position="36"/>
        <end position="57"/>
    </location>
</feature>
<accession>A0ABP8YW60</accession>
<organism evidence="3 4">
    <name type="scientific">Nocardioides endophyticus</name>
    <dbReference type="NCBI Taxonomy" id="1353775"/>
    <lineage>
        <taxon>Bacteria</taxon>
        <taxon>Bacillati</taxon>
        <taxon>Actinomycetota</taxon>
        <taxon>Actinomycetes</taxon>
        <taxon>Propionibacteriales</taxon>
        <taxon>Nocardioidaceae</taxon>
        <taxon>Nocardioides</taxon>
    </lineage>
</organism>
<proteinExistence type="predicted"/>
<dbReference type="EMBL" id="BAABKN010000015">
    <property type="protein sequence ID" value="GAA4740156.1"/>
    <property type="molecule type" value="Genomic_DNA"/>
</dbReference>
<feature type="signal peptide" evidence="2">
    <location>
        <begin position="1"/>
        <end position="28"/>
    </location>
</feature>
<evidence type="ECO:0000313" key="4">
    <source>
        <dbReference type="Proteomes" id="UP001499882"/>
    </source>
</evidence>
<evidence type="ECO:0008006" key="5">
    <source>
        <dbReference type="Google" id="ProtNLM"/>
    </source>
</evidence>
<gene>
    <name evidence="3" type="ORF">GCM10023350_25750</name>
</gene>
<keyword evidence="4" id="KW-1185">Reference proteome</keyword>